<dbReference type="Gene3D" id="3.40.50.2300">
    <property type="match status" value="3"/>
</dbReference>
<dbReference type="FunFam" id="3.30.565.10:FF:000006">
    <property type="entry name" value="Sensor histidine kinase WalK"/>
    <property type="match status" value="1"/>
</dbReference>
<dbReference type="SMART" id="SM00448">
    <property type="entry name" value="REC"/>
    <property type="match status" value="3"/>
</dbReference>
<dbReference type="SUPFAM" id="SSF52172">
    <property type="entry name" value="CheY-like"/>
    <property type="match status" value="3"/>
</dbReference>
<evidence type="ECO:0000256" key="3">
    <source>
        <dbReference type="ARBA" id="ARBA00012438"/>
    </source>
</evidence>
<dbReference type="SUPFAM" id="SSF55781">
    <property type="entry name" value="GAF domain-like"/>
    <property type="match status" value="1"/>
</dbReference>
<dbReference type="PANTHER" id="PTHR43547">
    <property type="entry name" value="TWO-COMPONENT HISTIDINE KINASE"/>
    <property type="match status" value="1"/>
</dbReference>
<evidence type="ECO:0000256" key="7">
    <source>
        <dbReference type="PROSITE-ProRule" id="PRU00169"/>
    </source>
</evidence>
<feature type="modified residue" description="4-aspartylphosphate" evidence="7">
    <location>
        <position position="1349"/>
    </location>
</feature>
<evidence type="ECO:0000313" key="11">
    <source>
        <dbReference type="Proteomes" id="UP000494269"/>
    </source>
</evidence>
<dbReference type="CDD" id="cd00156">
    <property type="entry name" value="REC"/>
    <property type="match status" value="1"/>
</dbReference>
<dbReference type="CDD" id="cd00082">
    <property type="entry name" value="HisKA"/>
    <property type="match status" value="2"/>
</dbReference>
<keyword evidence="6 10" id="KW-0418">Kinase</keyword>
<dbReference type="InterPro" id="IPR035965">
    <property type="entry name" value="PAS-like_dom_sf"/>
</dbReference>
<dbReference type="InterPro" id="IPR013655">
    <property type="entry name" value="PAS_fold_3"/>
</dbReference>
<dbReference type="InterPro" id="IPR004358">
    <property type="entry name" value="Sig_transdc_His_kin-like_C"/>
</dbReference>
<feature type="domain" description="Histidine kinase" evidence="8">
    <location>
        <begin position="359"/>
        <end position="577"/>
    </location>
</feature>
<dbReference type="Gene3D" id="3.30.450.20">
    <property type="entry name" value="PAS domain"/>
    <property type="match status" value="2"/>
</dbReference>
<dbReference type="PRINTS" id="PR00344">
    <property type="entry name" value="BCTRLSENSOR"/>
</dbReference>
<dbReference type="GO" id="GO:0005886">
    <property type="term" value="C:plasma membrane"/>
    <property type="evidence" value="ECO:0007669"/>
    <property type="project" value="UniProtKB-SubCell"/>
</dbReference>
<dbReference type="CDD" id="cd18161">
    <property type="entry name" value="REC_hyHK_blue-like"/>
    <property type="match status" value="1"/>
</dbReference>
<evidence type="ECO:0000313" key="10">
    <source>
        <dbReference type="EMBL" id="CAB3709947.1"/>
    </source>
</evidence>
<feature type="domain" description="Response regulatory" evidence="9">
    <location>
        <begin position="1161"/>
        <end position="1277"/>
    </location>
</feature>
<dbReference type="Gene3D" id="1.10.287.130">
    <property type="match status" value="2"/>
</dbReference>
<dbReference type="FunFam" id="1.10.287.130:FF:000045">
    <property type="entry name" value="Two-component system sensor histidine kinase/response regulator"/>
    <property type="match status" value="1"/>
</dbReference>
<name>A0A6S7A476_9BURK</name>
<dbReference type="NCBIfam" id="TIGR00229">
    <property type="entry name" value="sensory_box"/>
    <property type="match status" value="1"/>
</dbReference>
<evidence type="ECO:0000256" key="4">
    <source>
        <dbReference type="ARBA" id="ARBA00022553"/>
    </source>
</evidence>
<evidence type="ECO:0000256" key="5">
    <source>
        <dbReference type="ARBA" id="ARBA00022679"/>
    </source>
</evidence>
<evidence type="ECO:0000256" key="2">
    <source>
        <dbReference type="ARBA" id="ARBA00004429"/>
    </source>
</evidence>
<comment type="catalytic activity">
    <reaction evidence="1">
        <text>ATP + protein L-histidine = ADP + protein N-phospho-L-histidine.</text>
        <dbReference type="EC" id="2.7.13.3"/>
    </reaction>
</comment>
<evidence type="ECO:0000259" key="8">
    <source>
        <dbReference type="PROSITE" id="PS50109"/>
    </source>
</evidence>
<dbReference type="PANTHER" id="PTHR43547:SF2">
    <property type="entry name" value="HYBRID SIGNAL TRANSDUCTION HISTIDINE KINASE C"/>
    <property type="match status" value="1"/>
</dbReference>
<dbReference type="SUPFAM" id="SSF55874">
    <property type="entry name" value="ATPase domain of HSP90 chaperone/DNA topoisomerase II/histidine kinase"/>
    <property type="match status" value="2"/>
</dbReference>
<dbReference type="PROSITE" id="PS50110">
    <property type="entry name" value="RESPONSE_REGULATORY"/>
    <property type="match status" value="3"/>
</dbReference>
<dbReference type="CDD" id="cd17574">
    <property type="entry name" value="REC_OmpR"/>
    <property type="match status" value="1"/>
</dbReference>
<dbReference type="InterPro" id="IPR000014">
    <property type="entry name" value="PAS"/>
</dbReference>
<dbReference type="RefSeq" id="WP_254600590.1">
    <property type="nucleotide sequence ID" value="NZ_CADIJQ010000004.1"/>
</dbReference>
<dbReference type="Pfam" id="PF08447">
    <property type="entry name" value="PAS_3"/>
    <property type="match status" value="1"/>
</dbReference>
<dbReference type="EMBL" id="CADIJQ010000004">
    <property type="protein sequence ID" value="CAB3709947.1"/>
    <property type="molecule type" value="Genomic_DNA"/>
</dbReference>
<evidence type="ECO:0000256" key="6">
    <source>
        <dbReference type="ARBA" id="ARBA00022777"/>
    </source>
</evidence>
<sequence>MPDHPPASAEADPLAFLAGGGQTGALIRAHDWAGSELGSPEGWPLSLKTALRIMLTARQPIWIGWGPDLLFFYNDPYLSIIGGRHPAAMAQPTRLVWHEIWPYIEPLLQTAMADAEGTYEERKLLIMERNGYPEETYYTFSFSPVPGDDGVTRGIICVNSDETRRVIADRQQNLLRELAIAMPQSATWRQACALSAQAFAANAYDIPFAMLYAVDSGTGTAELVGAYGIEPDGPGAPQTLPLDGGAWPCGEALRAGALLLVDDLAAQVGGQLPNTVWDRPAAQAVLIPILPSSEGEPACLLISALNPLRLFTDDYREFLTLAAAQIGASIRYARAYEHERARAQALAEVDHAKTAFFSNISHEFRTPLTLMLAPLEDMLTDPDMPPRLQGAMEMANRNGQRLLKLVNTLLDFSRIEAGRVKLDLRATEISAFTADLASLFQSSLEKAGLTLDVDCPPLPRAVMLDRDMWEKVILNLLSNAYKFTYRGGVRIASSVSPDGETAVVEISDTGMGIPESELPRVFDRFHQVEGVHGRSIEGSGIGLALVQEFMRLQNGSVAVASTPGVGTTFTLRLPLGPALDIAAASSAIAPGVTHALSRNYIDAADWDAPALDDTALSPTQTQTQTQTQTDHLGTILVVDDNDDMRAYICRVLRTAHYRIHTAKDGEAALAHVRQHRPDLVLSDVMMPRLNGFGLLAALRQDAALRTIPVLLLSARAGEEASVEGLRAGADDYLIKPFSARELLARVSSSLRLNALRQETERRLAEEARTLELRVNQAIAERDRLWEHSDDLFVIADSQGRMLRLNPSWTRRLGHPDTALVFQRYDALLHPDDLAQAQAQFHALRGGTRSLRAEHRLRTADDEWRWMAWMWSFDAESDSIHGVGRDITADKVSAQTLHETEEALRMAQKMEALGKLTGGVAHDFNNLLQVIGGNLQLLNRSLAGDERAQQRTRNAMAGVERGAKLASQLLAFGRRQPLAPKVVNLGRFLRGFDDMLRRVVGDGVEVETVISGGLWNTLVDPYQVENALLNLAINARDAMEGHGKLTIEAGNAQLDDDYAARHAEVRAGQYVMLAVSDTGCGMDKELVLRAFEPFFTTKPEGQGTGLGLSMVYGFVRQTGGHVKIYSEPGMGTTVRLYLPRANQAEDQITELDASDAEGGDETVLVVEDDEDVRTTVVEMLTDLGYRVLKAADAQSAMSIIESGVNVDLLFTDVVMPGPLRSRDVALRARARLPRLAVLFTSGYADNAIVHGGRLDEGIELLSKPYTAATLARKLRQVLRARPQASGLRSDTALPTTALAKRVLLVEDMEAVRLTTEEILGSLGHEVIHAATAAQASEQLLQHHIDILLTDVGLPDGSGIDLAVWARTRQPTLAVVFSSGRDVLADASTRAGLNGAHQLLKPYSPQQLERVFAMLVQPAGHAGRG</sequence>
<dbReference type="InterPro" id="IPR003661">
    <property type="entry name" value="HisK_dim/P_dom"/>
</dbReference>
<feature type="domain" description="Histidine kinase" evidence="8">
    <location>
        <begin position="918"/>
        <end position="1141"/>
    </location>
</feature>
<keyword evidence="5 10" id="KW-0808">Transferase</keyword>
<feature type="domain" description="Response regulatory" evidence="9">
    <location>
        <begin position="1300"/>
        <end position="1414"/>
    </location>
</feature>
<dbReference type="SUPFAM" id="SSF55785">
    <property type="entry name" value="PYP-like sensor domain (PAS domain)"/>
    <property type="match status" value="1"/>
</dbReference>
<proteinExistence type="predicted"/>
<gene>
    <name evidence="10" type="primary">rcsC_13</name>
    <name evidence="10" type="ORF">LMG3441_03062</name>
</gene>
<feature type="modified residue" description="4-aspartylphosphate" evidence="7">
    <location>
        <position position="1211"/>
    </location>
</feature>
<dbReference type="InterPro" id="IPR003594">
    <property type="entry name" value="HATPase_dom"/>
</dbReference>
<dbReference type="CDD" id="cd00130">
    <property type="entry name" value="PAS"/>
    <property type="match status" value="1"/>
</dbReference>
<dbReference type="SMART" id="SM00091">
    <property type="entry name" value="PAS"/>
    <property type="match status" value="1"/>
</dbReference>
<dbReference type="Proteomes" id="UP000494269">
    <property type="component" value="Unassembled WGS sequence"/>
</dbReference>
<dbReference type="InterPro" id="IPR029016">
    <property type="entry name" value="GAF-like_dom_sf"/>
</dbReference>
<feature type="domain" description="Response regulatory" evidence="9">
    <location>
        <begin position="634"/>
        <end position="750"/>
    </location>
</feature>
<dbReference type="EC" id="2.7.13.3" evidence="3"/>
<evidence type="ECO:0000256" key="1">
    <source>
        <dbReference type="ARBA" id="ARBA00000085"/>
    </source>
</evidence>
<dbReference type="InterPro" id="IPR001789">
    <property type="entry name" value="Sig_transdc_resp-reg_receiver"/>
</dbReference>
<dbReference type="GO" id="GO:0000155">
    <property type="term" value="F:phosphorelay sensor kinase activity"/>
    <property type="evidence" value="ECO:0007669"/>
    <property type="project" value="InterPro"/>
</dbReference>
<dbReference type="SMART" id="SM00388">
    <property type="entry name" value="HisKA"/>
    <property type="match status" value="2"/>
</dbReference>
<dbReference type="Pfam" id="PF00072">
    <property type="entry name" value="Response_reg"/>
    <property type="match status" value="3"/>
</dbReference>
<dbReference type="Gene3D" id="3.30.450.40">
    <property type="match status" value="1"/>
</dbReference>
<keyword evidence="11" id="KW-1185">Reference proteome</keyword>
<dbReference type="Pfam" id="PF02518">
    <property type="entry name" value="HATPase_c"/>
    <property type="match status" value="2"/>
</dbReference>
<reference evidence="10 11" key="1">
    <citation type="submission" date="2020-04" db="EMBL/GenBank/DDBJ databases">
        <authorList>
            <person name="De Canck E."/>
        </authorList>
    </citation>
    <scope>NUCLEOTIDE SEQUENCE [LARGE SCALE GENOMIC DNA]</scope>
    <source>
        <strain evidence="10 11">LMG 3441</strain>
    </source>
</reference>
<comment type="subcellular location">
    <subcellularLocation>
        <location evidence="2">Cell inner membrane</location>
        <topology evidence="2">Multi-pass membrane protein</topology>
    </subcellularLocation>
</comment>
<protein>
    <recommendedName>
        <fullName evidence="3">histidine kinase</fullName>
        <ecNumber evidence="3">2.7.13.3</ecNumber>
    </recommendedName>
</protein>
<accession>A0A6S7A476</accession>
<dbReference type="Gene3D" id="3.30.565.10">
    <property type="entry name" value="Histidine kinase-like ATPase, C-terminal domain"/>
    <property type="match status" value="2"/>
</dbReference>
<dbReference type="SUPFAM" id="SSF47384">
    <property type="entry name" value="Homodimeric domain of signal transducing histidine kinase"/>
    <property type="match status" value="2"/>
</dbReference>
<dbReference type="Pfam" id="PF00512">
    <property type="entry name" value="HisKA"/>
    <property type="match status" value="1"/>
</dbReference>
<dbReference type="SMART" id="SM00387">
    <property type="entry name" value="HATPase_c"/>
    <property type="match status" value="2"/>
</dbReference>
<dbReference type="InterPro" id="IPR036890">
    <property type="entry name" value="HATPase_C_sf"/>
</dbReference>
<dbReference type="InterPro" id="IPR011006">
    <property type="entry name" value="CheY-like_superfamily"/>
</dbReference>
<dbReference type="InterPro" id="IPR036097">
    <property type="entry name" value="HisK_dim/P_sf"/>
</dbReference>
<feature type="modified residue" description="4-aspartylphosphate" evidence="7">
    <location>
        <position position="683"/>
    </location>
</feature>
<dbReference type="PROSITE" id="PS50109">
    <property type="entry name" value="HIS_KIN"/>
    <property type="match status" value="2"/>
</dbReference>
<evidence type="ECO:0000259" key="9">
    <source>
        <dbReference type="PROSITE" id="PS50110"/>
    </source>
</evidence>
<organism evidence="10 11">
    <name type="scientific">Achromobacter kerstersii</name>
    <dbReference type="NCBI Taxonomy" id="1353890"/>
    <lineage>
        <taxon>Bacteria</taxon>
        <taxon>Pseudomonadati</taxon>
        <taxon>Pseudomonadota</taxon>
        <taxon>Betaproteobacteria</taxon>
        <taxon>Burkholderiales</taxon>
        <taxon>Alcaligenaceae</taxon>
        <taxon>Achromobacter</taxon>
    </lineage>
</organism>
<dbReference type="InterPro" id="IPR005467">
    <property type="entry name" value="His_kinase_dom"/>
</dbReference>
<dbReference type="CDD" id="cd16919">
    <property type="entry name" value="HATPase_CckA-like"/>
    <property type="match status" value="1"/>
</dbReference>
<keyword evidence="4 7" id="KW-0597">Phosphoprotein</keyword>